<gene>
    <name evidence="3" type="ORF">M6B38_102240</name>
    <name evidence="2" type="ORF">M6B38_327235</name>
</gene>
<feature type="compositionally biased region" description="Basic and acidic residues" evidence="1">
    <location>
        <begin position="30"/>
        <end position="41"/>
    </location>
</feature>
<sequence length="82" mass="8487">MEEVSENPMAAADRLRSAGSGARPARGSRSGRDLDRLEAEGGGRTSFAGHRVLRTEDAAGVALQAPEKLDVAGGLRAGKVKD</sequence>
<evidence type="ECO:0000313" key="4">
    <source>
        <dbReference type="Proteomes" id="UP001140949"/>
    </source>
</evidence>
<evidence type="ECO:0000256" key="1">
    <source>
        <dbReference type="SAM" id="MobiDB-lite"/>
    </source>
</evidence>
<dbReference type="Proteomes" id="UP001140949">
    <property type="component" value="Unassembled WGS sequence"/>
</dbReference>
<dbReference type="AlphaFoldDB" id="A0AAX6IM13"/>
<keyword evidence="4" id="KW-1185">Reference proteome</keyword>
<protein>
    <submittedName>
        <fullName evidence="3">Uncharacterized protein</fullName>
    </submittedName>
</protein>
<evidence type="ECO:0000313" key="2">
    <source>
        <dbReference type="EMBL" id="KAJ6836270.1"/>
    </source>
</evidence>
<reference evidence="3" key="2">
    <citation type="submission" date="2023-04" db="EMBL/GenBank/DDBJ databases">
        <authorList>
            <person name="Bruccoleri R.E."/>
            <person name="Oakeley E.J."/>
            <person name="Faust A.-M."/>
            <person name="Dessus-Babus S."/>
            <person name="Altorfer M."/>
            <person name="Burckhardt D."/>
            <person name="Oertli M."/>
            <person name="Naumann U."/>
            <person name="Petersen F."/>
            <person name="Wong J."/>
        </authorList>
    </citation>
    <scope>NUCLEOTIDE SEQUENCE</scope>
    <source>
        <strain evidence="3">GSM-AAB239-AS_SAM_17_03QT</strain>
        <tissue evidence="3">Leaf</tissue>
    </source>
</reference>
<name>A0AAX6IM13_IRIPA</name>
<feature type="compositionally biased region" description="Low complexity" evidence="1">
    <location>
        <begin position="17"/>
        <end position="28"/>
    </location>
</feature>
<feature type="region of interest" description="Disordered" evidence="1">
    <location>
        <begin position="1"/>
        <end position="51"/>
    </location>
</feature>
<accession>A0AAX6IM13</accession>
<organism evidence="3 4">
    <name type="scientific">Iris pallida</name>
    <name type="common">Sweet iris</name>
    <dbReference type="NCBI Taxonomy" id="29817"/>
    <lineage>
        <taxon>Eukaryota</taxon>
        <taxon>Viridiplantae</taxon>
        <taxon>Streptophyta</taxon>
        <taxon>Embryophyta</taxon>
        <taxon>Tracheophyta</taxon>
        <taxon>Spermatophyta</taxon>
        <taxon>Magnoliopsida</taxon>
        <taxon>Liliopsida</taxon>
        <taxon>Asparagales</taxon>
        <taxon>Iridaceae</taxon>
        <taxon>Iridoideae</taxon>
        <taxon>Irideae</taxon>
        <taxon>Iris</taxon>
    </lineage>
</organism>
<dbReference type="EMBL" id="JANAVB010012200">
    <property type="protein sequence ID" value="KAJ6836270.1"/>
    <property type="molecule type" value="Genomic_DNA"/>
</dbReference>
<proteinExistence type="predicted"/>
<comment type="caution">
    <text evidence="3">The sequence shown here is derived from an EMBL/GenBank/DDBJ whole genome shotgun (WGS) entry which is preliminary data.</text>
</comment>
<reference evidence="3" key="1">
    <citation type="journal article" date="2023" name="GigaByte">
        <title>Genome assembly of the bearded iris, Iris pallida Lam.</title>
        <authorList>
            <person name="Bruccoleri R.E."/>
            <person name="Oakeley E.J."/>
            <person name="Faust A.M.E."/>
            <person name="Altorfer M."/>
            <person name="Dessus-Babus S."/>
            <person name="Burckhardt D."/>
            <person name="Oertli M."/>
            <person name="Naumann U."/>
            <person name="Petersen F."/>
            <person name="Wong J."/>
        </authorList>
    </citation>
    <scope>NUCLEOTIDE SEQUENCE</scope>
    <source>
        <strain evidence="3">GSM-AAB239-AS_SAM_17_03QT</strain>
    </source>
</reference>
<dbReference type="EMBL" id="JANAVB010000194">
    <property type="protein sequence ID" value="KAJ6854279.1"/>
    <property type="molecule type" value="Genomic_DNA"/>
</dbReference>
<evidence type="ECO:0000313" key="3">
    <source>
        <dbReference type="EMBL" id="KAJ6854279.1"/>
    </source>
</evidence>